<dbReference type="PROSITE" id="PS50113">
    <property type="entry name" value="PAC"/>
    <property type="match status" value="2"/>
</dbReference>
<reference evidence="9 10" key="1">
    <citation type="submission" date="2024-11" db="EMBL/GenBank/DDBJ databases">
        <authorList>
            <person name="Heng Y.C."/>
            <person name="Lim A.C.H."/>
            <person name="Lee J.K.Y."/>
            <person name="Kittelmann S."/>
        </authorList>
    </citation>
    <scope>NUCLEOTIDE SEQUENCE [LARGE SCALE GENOMIC DNA]</scope>
    <source>
        <strain evidence="9 10">WILCCON 0112</strain>
    </source>
</reference>
<evidence type="ECO:0000259" key="7">
    <source>
        <dbReference type="PROSITE" id="PS50109"/>
    </source>
</evidence>
<dbReference type="SUPFAM" id="SSF55785">
    <property type="entry name" value="PYP-like sensor domain (PAS domain)"/>
    <property type="match status" value="1"/>
</dbReference>
<dbReference type="PROSITE" id="PS50109">
    <property type="entry name" value="HIS_KIN"/>
    <property type="match status" value="1"/>
</dbReference>
<evidence type="ECO:0000256" key="1">
    <source>
        <dbReference type="ARBA" id="ARBA00000085"/>
    </source>
</evidence>
<keyword evidence="4" id="KW-0808">Transferase</keyword>
<dbReference type="InterPro" id="IPR005467">
    <property type="entry name" value="His_kinase_dom"/>
</dbReference>
<name>A0ABW8S9R9_9CLOT</name>
<proteinExistence type="predicted"/>
<dbReference type="PRINTS" id="PR00344">
    <property type="entry name" value="BCTRLSENSOR"/>
</dbReference>
<protein>
    <recommendedName>
        <fullName evidence="2">histidine kinase</fullName>
        <ecNumber evidence="2">2.7.13.3</ecNumber>
    </recommendedName>
</protein>
<dbReference type="Gene3D" id="3.30.450.20">
    <property type="entry name" value="PAS domain"/>
    <property type="match status" value="3"/>
</dbReference>
<dbReference type="Gene3D" id="3.30.565.10">
    <property type="entry name" value="Histidine kinase-like ATPase, C-terminal domain"/>
    <property type="match status" value="1"/>
</dbReference>
<feature type="domain" description="PAC" evidence="8">
    <location>
        <begin position="320"/>
        <end position="374"/>
    </location>
</feature>
<dbReference type="Proteomes" id="UP001623600">
    <property type="component" value="Unassembled WGS sequence"/>
</dbReference>
<evidence type="ECO:0000256" key="5">
    <source>
        <dbReference type="ARBA" id="ARBA00022777"/>
    </source>
</evidence>
<dbReference type="EMBL" id="JBJIAB010000031">
    <property type="protein sequence ID" value="MFL0167306.1"/>
    <property type="molecule type" value="Genomic_DNA"/>
</dbReference>
<sequence length="783" mass="90033">MEDRRYLECIEEISYILLKNHKVFKVSQQFAEITEYTTADLLEKSIAEIFKILRVGPSVDIKNIAEKADYFLFTKSLEFRSISIEIIKEEDSQLFIIREKPNSRLEAKHTYLSELCKSNFVGVAVYSVPDMILIKANQQYLDFLEHPFNQSYYSIGKNIDKIILGWSGSKVEKFWKEAILTGKAVQVKEYEHIGYERGITYWDSIIIPVTEGESIKYVVSNTSEVTEKVLNRKKVEEQIDAINLQNKEMEAVFESIPNGVFVRSKEGDILQQNEISRKLIEHSNESKTSYGKNSEVKYFNESGKEIDIEDMPSFRALKGEKIKNQRITVVDNGKESVLDMSSSPIYDKENTVLMSVTAFDDITELVSNEKKIRNNREQLKAIIDNMSDGVVAIGKCGNLVMLNKAAEKHFNVIKIIEGRNKNDSEIKYFDVNMKELREGSLPSDRILRGEIITEYRIIIKRYSENIYMCISGSPVYDDSGNFLFGMMCMKDVTEKVKQERIIKSQHDSVLQAEFERNETLEKTIAMKDEFLSIISHEFRTPLNVINSAVQAMEYICFNELSNNTKKYLGMIKLNTFRQLRLVNNILDITSSNLKSTKINKKNIDIVFFIDAIVESVRSYATKKEIDLILETSYKEFEVAIDNEKFARILLNLLSNAIKFTSDNKKITVRFNALKENIFIEVSDEGIGIPSDKIDTIFEQFGQVDSSLSRQVEGTGLGLSLVKKFVEDLGGRIFVNSKVSKGSAFIVMLPNEKVTETYEYRSSKEFFYNHILESTRVEFSDIYL</sequence>
<evidence type="ECO:0000256" key="4">
    <source>
        <dbReference type="ARBA" id="ARBA00022679"/>
    </source>
</evidence>
<dbReference type="InterPro" id="IPR003661">
    <property type="entry name" value="HisK_dim/P_dom"/>
</dbReference>
<dbReference type="Pfam" id="PF02518">
    <property type="entry name" value="HATPase_c"/>
    <property type="match status" value="1"/>
</dbReference>
<dbReference type="SUPFAM" id="SSF47384">
    <property type="entry name" value="Homodimeric domain of signal transducing histidine kinase"/>
    <property type="match status" value="1"/>
</dbReference>
<comment type="catalytic activity">
    <reaction evidence="1">
        <text>ATP + protein L-histidine = ADP + protein N-phospho-L-histidine.</text>
        <dbReference type="EC" id="2.7.13.3"/>
    </reaction>
</comment>
<feature type="domain" description="PAC" evidence="8">
    <location>
        <begin position="451"/>
        <end position="504"/>
    </location>
</feature>
<dbReference type="InterPro" id="IPR003594">
    <property type="entry name" value="HATPase_dom"/>
</dbReference>
<dbReference type="SMART" id="SM00388">
    <property type="entry name" value="HisKA"/>
    <property type="match status" value="1"/>
</dbReference>
<dbReference type="Gene3D" id="1.10.287.130">
    <property type="match status" value="1"/>
</dbReference>
<evidence type="ECO:0000259" key="8">
    <source>
        <dbReference type="PROSITE" id="PS50113"/>
    </source>
</evidence>
<organism evidence="9 10">
    <name type="scientific">Candidatus Clostridium helianthi</name>
    <dbReference type="NCBI Taxonomy" id="3381660"/>
    <lineage>
        <taxon>Bacteria</taxon>
        <taxon>Bacillati</taxon>
        <taxon>Bacillota</taxon>
        <taxon>Clostridia</taxon>
        <taxon>Eubacteriales</taxon>
        <taxon>Clostridiaceae</taxon>
        <taxon>Clostridium</taxon>
    </lineage>
</organism>
<keyword evidence="10" id="KW-1185">Reference proteome</keyword>
<dbReference type="Pfam" id="PF13188">
    <property type="entry name" value="PAS_8"/>
    <property type="match status" value="1"/>
</dbReference>
<dbReference type="EC" id="2.7.13.3" evidence="2"/>
<dbReference type="Pfam" id="PF00512">
    <property type="entry name" value="HisKA"/>
    <property type="match status" value="1"/>
</dbReference>
<keyword evidence="3" id="KW-0597">Phosphoprotein</keyword>
<dbReference type="Pfam" id="PF13426">
    <property type="entry name" value="PAS_9"/>
    <property type="match status" value="2"/>
</dbReference>
<dbReference type="PANTHER" id="PTHR43047">
    <property type="entry name" value="TWO-COMPONENT HISTIDINE PROTEIN KINASE"/>
    <property type="match status" value="1"/>
</dbReference>
<dbReference type="InterPro" id="IPR000014">
    <property type="entry name" value="PAS"/>
</dbReference>
<dbReference type="GO" id="GO:0005524">
    <property type="term" value="F:ATP binding"/>
    <property type="evidence" value="ECO:0007669"/>
    <property type="project" value="UniProtKB-KW"/>
</dbReference>
<evidence type="ECO:0000256" key="6">
    <source>
        <dbReference type="ARBA" id="ARBA00023012"/>
    </source>
</evidence>
<dbReference type="InterPro" id="IPR035965">
    <property type="entry name" value="PAS-like_dom_sf"/>
</dbReference>
<dbReference type="InterPro" id="IPR000700">
    <property type="entry name" value="PAS-assoc_C"/>
</dbReference>
<keyword evidence="6" id="KW-0902">Two-component regulatory system</keyword>
<accession>A0ABW8S9R9</accession>
<evidence type="ECO:0000313" key="10">
    <source>
        <dbReference type="Proteomes" id="UP001623600"/>
    </source>
</evidence>
<feature type="domain" description="Histidine kinase" evidence="7">
    <location>
        <begin position="533"/>
        <end position="752"/>
    </location>
</feature>
<dbReference type="InterPro" id="IPR036890">
    <property type="entry name" value="HATPase_C_sf"/>
</dbReference>
<dbReference type="InterPro" id="IPR036097">
    <property type="entry name" value="HisK_dim/P_sf"/>
</dbReference>
<dbReference type="SUPFAM" id="SSF55874">
    <property type="entry name" value="ATPase domain of HSP90 chaperone/DNA topoisomerase II/histidine kinase"/>
    <property type="match status" value="1"/>
</dbReference>
<keyword evidence="9" id="KW-0547">Nucleotide-binding</keyword>
<dbReference type="CDD" id="cd00082">
    <property type="entry name" value="HisKA"/>
    <property type="match status" value="1"/>
</dbReference>
<evidence type="ECO:0000256" key="3">
    <source>
        <dbReference type="ARBA" id="ARBA00022553"/>
    </source>
</evidence>
<gene>
    <name evidence="9" type="ORF">ACJDTP_19735</name>
</gene>
<evidence type="ECO:0000313" key="9">
    <source>
        <dbReference type="EMBL" id="MFL0167306.1"/>
    </source>
</evidence>
<evidence type="ECO:0000256" key="2">
    <source>
        <dbReference type="ARBA" id="ARBA00012438"/>
    </source>
</evidence>
<dbReference type="SMART" id="SM00387">
    <property type="entry name" value="HATPase_c"/>
    <property type="match status" value="1"/>
</dbReference>
<dbReference type="PANTHER" id="PTHR43047:SF72">
    <property type="entry name" value="OSMOSENSING HISTIDINE PROTEIN KINASE SLN1"/>
    <property type="match status" value="1"/>
</dbReference>
<dbReference type="InterPro" id="IPR004358">
    <property type="entry name" value="Sig_transdc_His_kin-like_C"/>
</dbReference>
<keyword evidence="9" id="KW-0067">ATP-binding</keyword>
<comment type="caution">
    <text evidence="9">The sequence shown here is derived from an EMBL/GenBank/DDBJ whole genome shotgun (WGS) entry which is preliminary data.</text>
</comment>
<keyword evidence="5" id="KW-0418">Kinase</keyword>
<dbReference type="RefSeq" id="WP_406762199.1">
    <property type="nucleotide sequence ID" value="NZ_JBJIAB010000031.1"/>
</dbReference>